<dbReference type="Proteomes" id="UP000028501">
    <property type="component" value="Chromosome"/>
</dbReference>
<sequence length="137" mass="15953">MEARDSVIYLQTAIVGAMLFAAFANSWRAFLYLAAVNISLWLFLGLYREDRARFAAVFSLIVLAIMLVGKTLILYYYDVYYGSIPEFVAGMHPGMFVMVVMFFVLYIVPVGYALFFDRILPEDDWKKFVERYRYEEG</sequence>
<proteinExistence type="predicted"/>
<dbReference type="AlphaFoldDB" id="A0A075WH01"/>
<evidence type="ECO:0000313" key="3">
    <source>
        <dbReference type="Proteomes" id="UP000028501"/>
    </source>
</evidence>
<dbReference type="GeneID" id="24793574"/>
<gene>
    <name evidence="2" type="ORF">AFULGI_00000120</name>
</gene>
<protein>
    <submittedName>
        <fullName evidence="2">Uncharacterized protein</fullName>
    </submittedName>
</protein>
<evidence type="ECO:0000256" key="1">
    <source>
        <dbReference type="SAM" id="Phobius"/>
    </source>
</evidence>
<keyword evidence="1" id="KW-0472">Membrane</keyword>
<feature type="transmembrane region" description="Helical" evidence="1">
    <location>
        <begin position="96"/>
        <end position="116"/>
    </location>
</feature>
<organism evidence="2 3">
    <name type="scientific">Archaeoglobus fulgidus DSM 8774</name>
    <dbReference type="NCBI Taxonomy" id="1344584"/>
    <lineage>
        <taxon>Archaea</taxon>
        <taxon>Methanobacteriati</taxon>
        <taxon>Methanobacteriota</taxon>
        <taxon>Archaeoglobi</taxon>
        <taxon>Archaeoglobales</taxon>
        <taxon>Archaeoglobaceae</taxon>
        <taxon>Archaeoglobus</taxon>
    </lineage>
</organism>
<accession>A0A075WH01</accession>
<name>A0A075WH01_ARCFL</name>
<keyword evidence="1" id="KW-1133">Transmembrane helix</keyword>
<feature type="transmembrane region" description="Helical" evidence="1">
    <location>
        <begin position="54"/>
        <end position="76"/>
    </location>
</feature>
<reference evidence="2 3" key="1">
    <citation type="submission" date="2013-07" db="EMBL/GenBank/DDBJ databases">
        <title>Genome of Archaeoglobus fulgidus.</title>
        <authorList>
            <person name="Fiebig A."/>
            <person name="Birkeland N.-K."/>
        </authorList>
    </citation>
    <scope>NUCLEOTIDE SEQUENCE [LARGE SCALE GENOMIC DNA]</scope>
    <source>
        <strain evidence="2 3">DSM 8774</strain>
    </source>
</reference>
<evidence type="ECO:0000313" key="2">
    <source>
        <dbReference type="EMBL" id="AIG96858.1"/>
    </source>
</evidence>
<dbReference type="RefSeq" id="WP_010877528.1">
    <property type="nucleotide sequence ID" value="NZ_CP006577.1"/>
</dbReference>
<feature type="transmembrane region" description="Helical" evidence="1">
    <location>
        <begin position="7"/>
        <end position="24"/>
    </location>
</feature>
<dbReference type="HOGENOM" id="CLU_158389_0_0_2"/>
<dbReference type="EMBL" id="CP006577">
    <property type="protein sequence ID" value="AIG96858.1"/>
    <property type="molecule type" value="Genomic_DNA"/>
</dbReference>
<dbReference type="KEGG" id="afg:AFULGI_00000120"/>
<keyword evidence="1" id="KW-0812">Transmembrane</keyword>
<feature type="transmembrane region" description="Helical" evidence="1">
    <location>
        <begin position="30"/>
        <end position="47"/>
    </location>
</feature>